<protein>
    <submittedName>
        <fullName evidence="2">Uncharacterized protein</fullName>
    </submittedName>
</protein>
<dbReference type="AlphaFoldDB" id="A0A218Z841"/>
<keyword evidence="3" id="KW-1185">Reference proteome</keyword>
<dbReference type="Proteomes" id="UP000242519">
    <property type="component" value="Unassembled WGS sequence"/>
</dbReference>
<organism evidence="2 3">
    <name type="scientific">Diplocarpon coronariae</name>
    <dbReference type="NCBI Taxonomy" id="2795749"/>
    <lineage>
        <taxon>Eukaryota</taxon>
        <taxon>Fungi</taxon>
        <taxon>Dikarya</taxon>
        <taxon>Ascomycota</taxon>
        <taxon>Pezizomycotina</taxon>
        <taxon>Leotiomycetes</taxon>
        <taxon>Helotiales</taxon>
        <taxon>Drepanopezizaceae</taxon>
        <taxon>Diplocarpon</taxon>
    </lineage>
</organism>
<comment type="caution">
    <text evidence="2">The sequence shown here is derived from an EMBL/GenBank/DDBJ whole genome shotgun (WGS) entry which is preliminary data.</text>
</comment>
<evidence type="ECO:0000256" key="1">
    <source>
        <dbReference type="SAM" id="MobiDB-lite"/>
    </source>
</evidence>
<accession>A0A218Z841</accession>
<dbReference type="EMBL" id="MZNU01000155">
    <property type="protein sequence ID" value="OWP03922.1"/>
    <property type="molecule type" value="Genomic_DNA"/>
</dbReference>
<name>A0A218Z841_9HELO</name>
<evidence type="ECO:0000313" key="2">
    <source>
        <dbReference type="EMBL" id="OWP03922.1"/>
    </source>
</evidence>
<sequence length="103" mass="10504">MSVEVVALPENASVTPTPKDRARSTPPPSSPHQGSTAWAERNTAAEQPRWVLPARHGDKHEPVDRLSEGAPASRAPTADGISIPVVAAPAQGGGAGGLVASWG</sequence>
<evidence type="ECO:0000313" key="3">
    <source>
        <dbReference type="Proteomes" id="UP000242519"/>
    </source>
</evidence>
<feature type="compositionally biased region" description="Basic and acidic residues" evidence="1">
    <location>
        <begin position="55"/>
        <end position="67"/>
    </location>
</feature>
<feature type="region of interest" description="Disordered" evidence="1">
    <location>
        <begin position="1"/>
        <end position="77"/>
    </location>
</feature>
<reference evidence="2 3" key="1">
    <citation type="submission" date="2017-04" db="EMBL/GenBank/DDBJ databases">
        <title>Draft genome sequence of Marssonina coronaria NL1: causal agent of apple blotch.</title>
        <authorList>
            <person name="Cheng Q."/>
        </authorList>
    </citation>
    <scope>NUCLEOTIDE SEQUENCE [LARGE SCALE GENOMIC DNA]</scope>
    <source>
        <strain evidence="2 3">NL1</strain>
    </source>
</reference>
<proteinExistence type="predicted"/>
<dbReference type="InParanoid" id="A0A218Z841"/>
<gene>
    <name evidence="2" type="ORF">B2J93_170</name>
</gene>